<evidence type="ECO:0000313" key="5">
    <source>
        <dbReference type="EMBL" id="ERI09213.1"/>
    </source>
</evidence>
<comment type="function">
    <text evidence="3">Required for flagellar hook formation. May act as a scaffolding protein.</text>
</comment>
<proteinExistence type="inferred from homology"/>
<organism evidence="5 6">
    <name type="scientific">Aneurinibacillus aneurinilyticus ATCC 12856</name>
    <dbReference type="NCBI Taxonomy" id="649747"/>
    <lineage>
        <taxon>Bacteria</taxon>
        <taxon>Bacillati</taxon>
        <taxon>Bacillota</taxon>
        <taxon>Bacilli</taxon>
        <taxon>Bacillales</taxon>
        <taxon>Paenibacillaceae</taxon>
        <taxon>Aneurinibacillus group</taxon>
        <taxon>Aneurinibacillus</taxon>
    </lineage>
</organism>
<evidence type="ECO:0000256" key="2">
    <source>
        <dbReference type="ARBA" id="ARBA00022795"/>
    </source>
</evidence>
<dbReference type="InterPro" id="IPR005648">
    <property type="entry name" value="FlgD"/>
</dbReference>
<comment type="caution">
    <text evidence="5">The sequence shown here is derived from an EMBL/GenBank/DDBJ whole genome shotgun (WGS) entry which is preliminary data.</text>
</comment>
<dbReference type="Pfam" id="PF03963">
    <property type="entry name" value="FlgD"/>
    <property type="match status" value="1"/>
</dbReference>
<dbReference type="Proteomes" id="UP000016511">
    <property type="component" value="Unassembled WGS sequence"/>
</dbReference>
<reference evidence="5 6" key="1">
    <citation type="submission" date="2013-08" db="EMBL/GenBank/DDBJ databases">
        <authorList>
            <person name="Weinstock G."/>
            <person name="Sodergren E."/>
            <person name="Wylie T."/>
            <person name="Fulton L."/>
            <person name="Fulton R."/>
            <person name="Fronick C."/>
            <person name="O'Laughlin M."/>
            <person name="Godfrey J."/>
            <person name="Miner T."/>
            <person name="Herter B."/>
            <person name="Appelbaum E."/>
            <person name="Cordes M."/>
            <person name="Lek S."/>
            <person name="Wollam A."/>
            <person name="Pepin K.H."/>
            <person name="Palsikar V.B."/>
            <person name="Mitreva M."/>
            <person name="Wilson R.K."/>
        </authorList>
    </citation>
    <scope>NUCLEOTIDE SEQUENCE [LARGE SCALE GENOMIC DNA]</scope>
    <source>
        <strain evidence="5 6">ATCC 12856</strain>
    </source>
</reference>
<dbReference type="AlphaFoldDB" id="U1X3U9"/>
<dbReference type="EMBL" id="AWSJ01000162">
    <property type="protein sequence ID" value="ERI09213.1"/>
    <property type="molecule type" value="Genomic_DNA"/>
</dbReference>
<keyword evidence="5" id="KW-0969">Cilium</keyword>
<dbReference type="GeneID" id="92841935"/>
<protein>
    <recommendedName>
        <fullName evidence="3">Basal-body rod modification protein FlgD</fullName>
    </recommendedName>
</protein>
<comment type="similarity">
    <text evidence="1 3">Belongs to the FlgD family.</text>
</comment>
<keyword evidence="5" id="KW-0282">Flagellum</keyword>
<evidence type="ECO:0000256" key="1">
    <source>
        <dbReference type="ARBA" id="ARBA00010577"/>
    </source>
</evidence>
<gene>
    <name evidence="5" type="ORF">HMPREF0083_02728</name>
</gene>
<accession>U1X3U9</accession>
<evidence type="ECO:0000256" key="4">
    <source>
        <dbReference type="SAM" id="MobiDB-lite"/>
    </source>
</evidence>
<name>U1X3U9_ANEAE</name>
<dbReference type="RefSeq" id="WP_021621498.1">
    <property type="nucleotide sequence ID" value="NZ_KE952777.1"/>
</dbReference>
<feature type="region of interest" description="Disordered" evidence="4">
    <location>
        <begin position="173"/>
        <end position="223"/>
    </location>
</feature>
<dbReference type="PATRIC" id="fig|649747.3.peg.2470"/>
<dbReference type="STRING" id="649747.HMPREF0083_02728"/>
<dbReference type="eggNOG" id="COG1843">
    <property type="taxonomic scope" value="Bacteria"/>
</dbReference>
<evidence type="ECO:0000256" key="3">
    <source>
        <dbReference type="RuleBase" id="RU362076"/>
    </source>
</evidence>
<feature type="compositionally biased region" description="Basic and acidic residues" evidence="4">
    <location>
        <begin position="181"/>
        <end position="223"/>
    </location>
</feature>
<evidence type="ECO:0000313" key="6">
    <source>
        <dbReference type="Proteomes" id="UP000016511"/>
    </source>
</evidence>
<sequence>MAISDINQYKSMATSNQPMAAPATSNQTMAKSTAKSNTKSFMDNTTLGKEAFLKLLITQMQNQDPTQPLQDRELIAQLTQFSTLEQMTNLNDMFSVFVSAFVETQYVGGLSTMIGKKITWTEHVEGTDENGEKVMNKVPKEGIVAAVSFKNGKVQLVMQDGTKMDMSLIESITDPSAPPIEKPEEKPGQTEDGKQPEEDGGKTPPADDSKGEGTERMNEGGGA</sequence>
<keyword evidence="6" id="KW-1185">Reference proteome</keyword>
<keyword evidence="2 3" id="KW-1005">Bacterial flagellum biogenesis</keyword>
<keyword evidence="5" id="KW-0966">Cell projection</keyword>
<dbReference type="GO" id="GO:0044781">
    <property type="term" value="P:bacterial-type flagellum organization"/>
    <property type="evidence" value="ECO:0007669"/>
    <property type="project" value="UniProtKB-UniRule"/>
</dbReference>
<dbReference type="HOGENOM" id="CLU_047535_1_0_9"/>